<dbReference type="FunFam" id="3.30.450.60:FF:000002">
    <property type="entry name" value="AP-2 complex subunit mu, putative"/>
    <property type="match status" value="1"/>
</dbReference>
<dbReference type="Pfam" id="PF01217">
    <property type="entry name" value="Clat_adaptor_s"/>
    <property type="match status" value="1"/>
</dbReference>
<feature type="region of interest" description="Disordered" evidence="7">
    <location>
        <begin position="208"/>
        <end position="259"/>
    </location>
</feature>
<dbReference type="InterPro" id="IPR011012">
    <property type="entry name" value="Longin-like_dom_sf"/>
</dbReference>
<accession>A0A8D0FDD9</accession>
<evidence type="ECO:0000256" key="3">
    <source>
        <dbReference type="ARBA" id="ARBA00022448"/>
    </source>
</evidence>
<dbReference type="CDD" id="cd14838">
    <property type="entry name" value="AP4_Mu_N"/>
    <property type="match status" value="1"/>
</dbReference>
<sequence length="259" mass="28123">MLSQIFILSSKGDRLIHKDFRGETCGTSMDLADIFYRRITSLPGDQAPVFMTHEGRHFVHVRHAGLYFVATTTPDASPFTLVEFLNRLVTLLRDFCGPLSEKNVSLNFALIYELLDEMLDYGYIQTTAPEVLRNFMHTEPVATKPFSLLDLGSIGLFGAETQQSRVAPSSAASRPVLPPRGEQGTRNEVFVDVVERLTVVIAANVSGDREPLPHFTPRPPALTGLVSPQAPAVPEAPLRPAPQEVGARGAGGAASEPGC</sequence>
<dbReference type="AlphaFoldDB" id="A0A8D0FDD9"/>
<dbReference type="SUPFAM" id="SSF64356">
    <property type="entry name" value="SNARE-like"/>
    <property type="match status" value="1"/>
</dbReference>
<feature type="domain" description="AP complex mu/sigma subunit" evidence="8">
    <location>
        <begin position="1"/>
        <end position="130"/>
    </location>
</feature>
<dbReference type="GO" id="GO:0030131">
    <property type="term" value="C:clathrin adaptor complex"/>
    <property type="evidence" value="ECO:0007669"/>
    <property type="project" value="InterPro"/>
</dbReference>
<dbReference type="Ensembl" id="ENSSOCT00000013260.1">
    <property type="protein sequence ID" value="ENSSOCP00000012905.1"/>
    <property type="gene ID" value="ENSSOCG00000009792.1"/>
</dbReference>
<dbReference type="GO" id="GO:0016192">
    <property type="term" value="P:vesicle-mediated transport"/>
    <property type="evidence" value="ECO:0007669"/>
    <property type="project" value="InterPro"/>
</dbReference>
<dbReference type="GO" id="GO:0006886">
    <property type="term" value="P:intracellular protein transport"/>
    <property type="evidence" value="ECO:0007669"/>
    <property type="project" value="InterPro"/>
</dbReference>
<dbReference type="GO" id="GO:0005905">
    <property type="term" value="C:clathrin-coated pit"/>
    <property type="evidence" value="ECO:0007669"/>
    <property type="project" value="UniProtKB-KW"/>
</dbReference>
<keyword evidence="4" id="KW-0653">Protein transport</keyword>
<dbReference type="InterPro" id="IPR001392">
    <property type="entry name" value="Clathrin_mu"/>
</dbReference>
<dbReference type="PRINTS" id="PR00314">
    <property type="entry name" value="CLATHRINADPT"/>
</dbReference>
<dbReference type="InterPro" id="IPR022775">
    <property type="entry name" value="AP_mu_sigma_su"/>
</dbReference>
<name>A0A8D0FDD9_STROC</name>
<dbReference type="InterPro" id="IPR050431">
    <property type="entry name" value="Adaptor_comp_med_subunit"/>
</dbReference>
<evidence type="ECO:0000256" key="7">
    <source>
        <dbReference type="SAM" id="MobiDB-lite"/>
    </source>
</evidence>
<dbReference type="Gene3D" id="3.30.450.60">
    <property type="match status" value="1"/>
</dbReference>
<evidence type="ECO:0000256" key="4">
    <source>
        <dbReference type="ARBA" id="ARBA00022927"/>
    </source>
</evidence>
<evidence type="ECO:0000256" key="1">
    <source>
        <dbReference type="ARBA" id="ARBA00004277"/>
    </source>
</evidence>
<evidence type="ECO:0000259" key="8">
    <source>
        <dbReference type="Pfam" id="PF01217"/>
    </source>
</evidence>
<evidence type="ECO:0000256" key="5">
    <source>
        <dbReference type="ARBA" id="ARBA00023136"/>
    </source>
</evidence>
<keyword evidence="10" id="KW-1185">Reference proteome</keyword>
<reference evidence="9" key="1">
    <citation type="submission" date="2025-08" db="UniProtKB">
        <authorList>
            <consortium name="Ensembl"/>
        </authorList>
    </citation>
    <scope>IDENTIFICATION</scope>
</reference>
<evidence type="ECO:0000256" key="6">
    <source>
        <dbReference type="ARBA" id="ARBA00023176"/>
    </source>
</evidence>
<protein>
    <submittedName>
        <fullName evidence="9">Adaptor related protein complex 4 subunit mu 1</fullName>
    </submittedName>
</protein>
<keyword evidence="6" id="KW-0168">Coated pit</keyword>
<dbReference type="PANTHER" id="PTHR10529">
    <property type="entry name" value="AP COMPLEX SUBUNIT MU"/>
    <property type="match status" value="1"/>
</dbReference>
<proteinExistence type="inferred from homology"/>
<evidence type="ECO:0000256" key="2">
    <source>
        <dbReference type="ARBA" id="ARBA00005324"/>
    </source>
</evidence>
<keyword evidence="5" id="KW-0472">Membrane</keyword>
<dbReference type="Proteomes" id="UP000694551">
    <property type="component" value="Unplaced"/>
</dbReference>
<evidence type="ECO:0000313" key="9">
    <source>
        <dbReference type="Ensembl" id="ENSSOCP00000012905.1"/>
    </source>
</evidence>
<evidence type="ECO:0000313" key="10">
    <source>
        <dbReference type="Proteomes" id="UP000694551"/>
    </source>
</evidence>
<reference evidence="9" key="2">
    <citation type="submission" date="2025-09" db="UniProtKB">
        <authorList>
            <consortium name="Ensembl"/>
        </authorList>
    </citation>
    <scope>IDENTIFICATION</scope>
</reference>
<keyword evidence="3" id="KW-0813">Transport</keyword>
<organism evidence="9 10">
    <name type="scientific">Strix occidentalis caurina</name>
    <name type="common">northern spotted owl</name>
    <dbReference type="NCBI Taxonomy" id="311401"/>
    <lineage>
        <taxon>Eukaryota</taxon>
        <taxon>Metazoa</taxon>
        <taxon>Chordata</taxon>
        <taxon>Craniata</taxon>
        <taxon>Vertebrata</taxon>
        <taxon>Euteleostomi</taxon>
        <taxon>Archelosauria</taxon>
        <taxon>Archosauria</taxon>
        <taxon>Dinosauria</taxon>
        <taxon>Saurischia</taxon>
        <taxon>Theropoda</taxon>
        <taxon>Coelurosauria</taxon>
        <taxon>Aves</taxon>
        <taxon>Neognathae</taxon>
        <taxon>Neoaves</taxon>
        <taxon>Telluraves</taxon>
        <taxon>Strigiformes</taxon>
        <taxon>Strigidae</taxon>
        <taxon>Strix</taxon>
    </lineage>
</organism>
<comment type="subcellular location">
    <subcellularLocation>
        <location evidence="1">Membrane</location>
        <location evidence="1">Coated pit</location>
        <topology evidence="1">Peripheral membrane protein</topology>
        <orientation evidence="1">Cytoplasmic side</orientation>
    </subcellularLocation>
</comment>
<comment type="similarity">
    <text evidence="2">Belongs to the adaptor complexes medium subunit family.</text>
</comment>